<dbReference type="STRING" id="305900.GV64_09665"/>
<dbReference type="NCBIfam" id="TIGR01414">
    <property type="entry name" value="autotrans_barl"/>
    <property type="match status" value="1"/>
</dbReference>
<protein>
    <recommendedName>
        <fullName evidence="3">Outer membrane protein beta-barrel domain-containing protein</fullName>
    </recommendedName>
</protein>
<evidence type="ECO:0000313" key="5">
    <source>
        <dbReference type="Proteomes" id="UP000027997"/>
    </source>
</evidence>
<gene>
    <name evidence="4" type="ORF">GV64_09665</name>
</gene>
<dbReference type="EMBL" id="JOJP01000001">
    <property type="protein sequence ID" value="KEI70973.1"/>
    <property type="molecule type" value="Genomic_DNA"/>
</dbReference>
<comment type="caution">
    <text evidence="4">The sequence shown here is derived from an EMBL/GenBank/DDBJ whole genome shotgun (WGS) entry which is preliminary data.</text>
</comment>
<name>A0A081K9Z7_9GAMM</name>
<dbReference type="AlphaFoldDB" id="A0A081K9Z7"/>
<sequence length="172" mass="18418">MNKRSALALMLSVFSPFALANIYVGGSVSAMDYSEGGIEDVAPVALSGLMGIKANEHFSTEVRVGFGVGNDSAKYQGESVTLDVDNFLGVYGRLGMPVGKVYPYVVAGLTQVEMTIDMAGQSVSETDSDVSYGAGIDYNLNKALKLNLEYINLYDRSDTKINSINIGATYHF</sequence>
<keyword evidence="1 2" id="KW-0732">Signal</keyword>
<dbReference type="Pfam" id="PF13505">
    <property type="entry name" value="OMP_b-brl"/>
    <property type="match status" value="1"/>
</dbReference>
<dbReference type="SUPFAM" id="SSF56925">
    <property type="entry name" value="OMPA-like"/>
    <property type="match status" value="1"/>
</dbReference>
<evidence type="ECO:0000259" key="3">
    <source>
        <dbReference type="Pfam" id="PF13505"/>
    </source>
</evidence>
<accession>A0A081K9Z7</accession>
<evidence type="ECO:0000256" key="2">
    <source>
        <dbReference type="SAM" id="SignalP"/>
    </source>
</evidence>
<evidence type="ECO:0000256" key="1">
    <source>
        <dbReference type="ARBA" id="ARBA00022729"/>
    </source>
</evidence>
<dbReference type="eggNOG" id="COG3637">
    <property type="taxonomic scope" value="Bacteria"/>
</dbReference>
<reference evidence="4 5" key="1">
    <citation type="submission" date="2014-06" db="EMBL/GenBank/DDBJ databases">
        <title>Whole Genome Sequences of Three Symbiotic Endozoicomonas Bacteria.</title>
        <authorList>
            <person name="Neave M.J."/>
            <person name="Apprill A."/>
            <person name="Voolstra C.R."/>
        </authorList>
    </citation>
    <scope>NUCLEOTIDE SEQUENCE [LARGE SCALE GENOMIC DNA]</scope>
    <source>
        <strain evidence="4 5">DSM 22380</strain>
    </source>
</reference>
<feature type="signal peptide" evidence="2">
    <location>
        <begin position="1"/>
        <end position="20"/>
    </location>
</feature>
<dbReference type="InterPro" id="IPR011250">
    <property type="entry name" value="OMP/PagP_B-barrel"/>
</dbReference>
<dbReference type="RefSeq" id="WP_020585147.1">
    <property type="nucleotide sequence ID" value="NZ_JOJP01000001.1"/>
</dbReference>
<keyword evidence="5" id="KW-1185">Reference proteome</keyword>
<feature type="domain" description="Outer membrane protein beta-barrel" evidence="3">
    <location>
        <begin position="7"/>
        <end position="172"/>
    </location>
</feature>
<evidence type="ECO:0000313" key="4">
    <source>
        <dbReference type="EMBL" id="KEI70973.1"/>
    </source>
</evidence>
<organism evidence="4 5">
    <name type="scientific">Endozoicomonas elysicola</name>
    <dbReference type="NCBI Taxonomy" id="305900"/>
    <lineage>
        <taxon>Bacteria</taxon>
        <taxon>Pseudomonadati</taxon>
        <taxon>Pseudomonadota</taxon>
        <taxon>Gammaproteobacteria</taxon>
        <taxon>Oceanospirillales</taxon>
        <taxon>Endozoicomonadaceae</taxon>
        <taxon>Endozoicomonas</taxon>
    </lineage>
</organism>
<dbReference type="GO" id="GO:0019867">
    <property type="term" value="C:outer membrane"/>
    <property type="evidence" value="ECO:0007669"/>
    <property type="project" value="InterPro"/>
</dbReference>
<dbReference type="Proteomes" id="UP000027997">
    <property type="component" value="Unassembled WGS sequence"/>
</dbReference>
<dbReference type="InterPro" id="IPR027385">
    <property type="entry name" value="Beta-barrel_OMP"/>
</dbReference>
<feature type="chain" id="PRO_5001758700" description="Outer membrane protein beta-barrel domain-containing protein" evidence="2">
    <location>
        <begin position="21"/>
        <end position="172"/>
    </location>
</feature>
<dbReference type="Gene3D" id="2.40.160.20">
    <property type="match status" value="1"/>
</dbReference>
<proteinExistence type="predicted"/>
<dbReference type="InterPro" id="IPR006315">
    <property type="entry name" value="OM_autotransptr_brl_dom"/>
</dbReference>